<organism evidence="3">
    <name type="scientific">Guillardia theta (strain CCMP2712)</name>
    <name type="common">Cryptophyte</name>
    <dbReference type="NCBI Taxonomy" id="905079"/>
    <lineage>
        <taxon>Eukaryota</taxon>
        <taxon>Cryptophyceae</taxon>
        <taxon>Pyrenomonadales</taxon>
        <taxon>Geminigeraceae</taxon>
        <taxon>Guillardia</taxon>
    </lineage>
</organism>
<reference evidence="5" key="2">
    <citation type="submission" date="2012-11" db="EMBL/GenBank/DDBJ databases">
        <authorList>
            <person name="Kuo A."/>
            <person name="Curtis B.A."/>
            <person name="Tanifuji G."/>
            <person name="Burki F."/>
            <person name="Gruber A."/>
            <person name="Irimia M."/>
            <person name="Maruyama S."/>
            <person name="Arias M.C."/>
            <person name="Ball S.G."/>
            <person name="Gile G.H."/>
            <person name="Hirakawa Y."/>
            <person name="Hopkins J.F."/>
            <person name="Rensing S.A."/>
            <person name="Schmutz J."/>
            <person name="Symeonidi A."/>
            <person name="Elias M."/>
            <person name="Eveleigh R.J."/>
            <person name="Herman E.K."/>
            <person name="Klute M.J."/>
            <person name="Nakayama T."/>
            <person name="Obornik M."/>
            <person name="Reyes-Prieto A."/>
            <person name="Armbrust E.V."/>
            <person name="Aves S.J."/>
            <person name="Beiko R.G."/>
            <person name="Coutinho P."/>
            <person name="Dacks J.B."/>
            <person name="Durnford D.G."/>
            <person name="Fast N.M."/>
            <person name="Green B.R."/>
            <person name="Grisdale C."/>
            <person name="Hempe F."/>
            <person name="Henrissat B."/>
            <person name="Hoppner M.P."/>
            <person name="Ishida K.-I."/>
            <person name="Kim E."/>
            <person name="Koreny L."/>
            <person name="Kroth P.G."/>
            <person name="Liu Y."/>
            <person name="Malik S.-B."/>
            <person name="Maier U.G."/>
            <person name="McRose D."/>
            <person name="Mock T."/>
            <person name="Neilson J.A."/>
            <person name="Onodera N.T."/>
            <person name="Poole A.M."/>
            <person name="Pritham E.J."/>
            <person name="Richards T.A."/>
            <person name="Rocap G."/>
            <person name="Roy S.W."/>
            <person name="Sarai C."/>
            <person name="Schaack S."/>
            <person name="Shirato S."/>
            <person name="Slamovits C.H."/>
            <person name="Spencer D.F."/>
            <person name="Suzuki S."/>
            <person name="Worden A.Z."/>
            <person name="Zauner S."/>
            <person name="Barry K."/>
            <person name="Bell C."/>
            <person name="Bharti A.K."/>
            <person name="Crow J.A."/>
            <person name="Grimwood J."/>
            <person name="Kramer R."/>
            <person name="Lindquist E."/>
            <person name="Lucas S."/>
            <person name="Salamov A."/>
            <person name="McFadden G.I."/>
            <person name="Lane C.E."/>
            <person name="Keeling P.J."/>
            <person name="Gray M.W."/>
            <person name="Grigoriev I.V."/>
            <person name="Archibald J.M."/>
        </authorList>
    </citation>
    <scope>NUCLEOTIDE SEQUENCE</scope>
    <source>
        <strain evidence="5">CCMP2712</strain>
    </source>
</reference>
<dbReference type="Proteomes" id="UP000011087">
    <property type="component" value="Unassembled WGS sequence"/>
</dbReference>
<evidence type="ECO:0000313" key="5">
    <source>
        <dbReference type="Proteomes" id="UP000011087"/>
    </source>
</evidence>
<name>L1I636_GUITC</name>
<dbReference type="RefSeq" id="XP_005818309.1">
    <property type="nucleotide sequence ID" value="XM_005818252.1"/>
</dbReference>
<evidence type="ECO:0000256" key="1">
    <source>
        <dbReference type="SAM" id="MobiDB-lite"/>
    </source>
</evidence>
<accession>L1I636</accession>
<keyword evidence="5" id="KW-1185">Reference proteome</keyword>
<feature type="non-terminal residue" evidence="3">
    <location>
        <position position="1"/>
    </location>
</feature>
<feature type="region of interest" description="Disordered" evidence="1">
    <location>
        <begin position="1"/>
        <end position="40"/>
    </location>
</feature>
<evidence type="ECO:0000313" key="4">
    <source>
        <dbReference type="EnsemblProtists" id="EKX31329"/>
    </source>
</evidence>
<gene>
    <name evidence="3" type="ORF">GUITHDRAFT_122468</name>
</gene>
<dbReference type="AlphaFoldDB" id="L1I636"/>
<dbReference type="HOGENOM" id="CLU_2490186_0_0_1"/>
<evidence type="ECO:0000313" key="3">
    <source>
        <dbReference type="EMBL" id="EKX31329.1"/>
    </source>
</evidence>
<dbReference type="GO" id="GO:0000062">
    <property type="term" value="F:fatty-acyl-CoA binding"/>
    <property type="evidence" value="ECO:0007669"/>
    <property type="project" value="InterPro"/>
</dbReference>
<dbReference type="PaxDb" id="55529-EKX31329"/>
<evidence type="ECO:0000259" key="2">
    <source>
        <dbReference type="PROSITE" id="PS51228"/>
    </source>
</evidence>
<dbReference type="EMBL" id="JH993300">
    <property type="protein sequence ID" value="EKX31329.1"/>
    <property type="molecule type" value="Genomic_DNA"/>
</dbReference>
<dbReference type="GeneID" id="17288051"/>
<dbReference type="InterPro" id="IPR000582">
    <property type="entry name" value="Acyl-CoA-binding_protein"/>
</dbReference>
<dbReference type="KEGG" id="gtt:GUITHDRAFT_122468"/>
<sequence length="87" mass="10054">MVMKLDEDKDKDKDEDEDEDEEGAMSSPAAAPPPLDNHRARDLGYRDAAHLQHEFEKAARIVRDDQDEMVREATSADKLRLYGYYKQ</sequence>
<feature type="domain" description="ACB" evidence="2">
    <location>
        <begin position="51"/>
        <end position="87"/>
    </location>
</feature>
<reference evidence="4" key="3">
    <citation type="submission" date="2016-03" db="UniProtKB">
        <authorList>
            <consortium name="EnsemblProtists"/>
        </authorList>
    </citation>
    <scope>IDENTIFICATION</scope>
</reference>
<protein>
    <recommendedName>
        <fullName evidence="2">ACB domain-containing protein</fullName>
    </recommendedName>
</protein>
<dbReference type="PROSITE" id="PS51228">
    <property type="entry name" value="ACB_2"/>
    <property type="match status" value="1"/>
</dbReference>
<dbReference type="EnsemblProtists" id="EKX31329">
    <property type="protein sequence ID" value="EKX31329"/>
    <property type="gene ID" value="GUITHDRAFT_122468"/>
</dbReference>
<reference evidence="3 5" key="1">
    <citation type="journal article" date="2012" name="Nature">
        <title>Algal genomes reveal evolutionary mosaicism and the fate of nucleomorphs.</title>
        <authorList>
            <consortium name="DOE Joint Genome Institute"/>
            <person name="Curtis B.A."/>
            <person name="Tanifuji G."/>
            <person name="Burki F."/>
            <person name="Gruber A."/>
            <person name="Irimia M."/>
            <person name="Maruyama S."/>
            <person name="Arias M.C."/>
            <person name="Ball S.G."/>
            <person name="Gile G.H."/>
            <person name="Hirakawa Y."/>
            <person name="Hopkins J.F."/>
            <person name="Kuo A."/>
            <person name="Rensing S.A."/>
            <person name="Schmutz J."/>
            <person name="Symeonidi A."/>
            <person name="Elias M."/>
            <person name="Eveleigh R.J."/>
            <person name="Herman E.K."/>
            <person name="Klute M.J."/>
            <person name="Nakayama T."/>
            <person name="Obornik M."/>
            <person name="Reyes-Prieto A."/>
            <person name="Armbrust E.V."/>
            <person name="Aves S.J."/>
            <person name="Beiko R.G."/>
            <person name="Coutinho P."/>
            <person name="Dacks J.B."/>
            <person name="Durnford D.G."/>
            <person name="Fast N.M."/>
            <person name="Green B.R."/>
            <person name="Grisdale C.J."/>
            <person name="Hempel F."/>
            <person name="Henrissat B."/>
            <person name="Hoppner M.P."/>
            <person name="Ishida K."/>
            <person name="Kim E."/>
            <person name="Koreny L."/>
            <person name="Kroth P.G."/>
            <person name="Liu Y."/>
            <person name="Malik S.B."/>
            <person name="Maier U.G."/>
            <person name="McRose D."/>
            <person name="Mock T."/>
            <person name="Neilson J.A."/>
            <person name="Onodera N.T."/>
            <person name="Poole A.M."/>
            <person name="Pritham E.J."/>
            <person name="Richards T.A."/>
            <person name="Rocap G."/>
            <person name="Roy S.W."/>
            <person name="Sarai C."/>
            <person name="Schaack S."/>
            <person name="Shirato S."/>
            <person name="Slamovits C.H."/>
            <person name="Spencer D.F."/>
            <person name="Suzuki S."/>
            <person name="Worden A.Z."/>
            <person name="Zauner S."/>
            <person name="Barry K."/>
            <person name="Bell C."/>
            <person name="Bharti A.K."/>
            <person name="Crow J.A."/>
            <person name="Grimwood J."/>
            <person name="Kramer R."/>
            <person name="Lindquist E."/>
            <person name="Lucas S."/>
            <person name="Salamov A."/>
            <person name="McFadden G.I."/>
            <person name="Lane C.E."/>
            <person name="Keeling P.J."/>
            <person name="Gray M.W."/>
            <person name="Grigoriev I.V."/>
            <person name="Archibald J.M."/>
        </authorList>
    </citation>
    <scope>NUCLEOTIDE SEQUENCE</scope>
    <source>
        <strain evidence="3 5">CCMP2712</strain>
    </source>
</reference>
<proteinExistence type="predicted"/>
<feature type="compositionally biased region" description="Acidic residues" evidence="1">
    <location>
        <begin position="13"/>
        <end position="23"/>
    </location>
</feature>
<feature type="compositionally biased region" description="Basic and acidic residues" evidence="1">
    <location>
        <begin position="1"/>
        <end position="12"/>
    </location>
</feature>